<keyword evidence="1" id="KW-0732">Signal</keyword>
<sequence length="176" mass="18270">MIKRLAMLPLFALALAACNESTPTGPTPTSGPRFVEATSTERDGGLHFVGVPDLTVETGDGGVYLQSTGEVAGAGKTATARLSAEVSVLSGCLNRGSKNQEPSGLDRSTSQTAGEVTFNTRSGRGTFTVETEPVSGRSCPDTMDPVVISATFTNVVLTVTSSSKTTTAYFEDISWP</sequence>
<dbReference type="AlphaFoldDB" id="A0AA37Q4Q6"/>
<accession>A0AA37Q4Q6</accession>
<organism evidence="2 3">
    <name type="scientific">Roseisolibacter agri</name>
    <dbReference type="NCBI Taxonomy" id="2014610"/>
    <lineage>
        <taxon>Bacteria</taxon>
        <taxon>Pseudomonadati</taxon>
        <taxon>Gemmatimonadota</taxon>
        <taxon>Gemmatimonadia</taxon>
        <taxon>Gemmatimonadales</taxon>
        <taxon>Gemmatimonadaceae</taxon>
        <taxon>Roseisolibacter</taxon>
    </lineage>
</organism>
<reference evidence="2" key="1">
    <citation type="submission" date="2022-08" db="EMBL/GenBank/DDBJ databases">
        <title>Draft genome sequencing of Roseisolibacter agri AW1220.</title>
        <authorList>
            <person name="Tobiishi Y."/>
            <person name="Tonouchi A."/>
        </authorList>
    </citation>
    <scope>NUCLEOTIDE SEQUENCE</scope>
    <source>
        <strain evidence="2">AW1220</strain>
    </source>
</reference>
<evidence type="ECO:0008006" key="4">
    <source>
        <dbReference type="Google" id="ProtNLM"/>
    </source>
</evidence>
<gene>
    <name evidence="2" type="ORF">rosag_30680</name>
</gene>
<comment type="caution">
    <text evidence="2">The sequence shown here is derived from an EMBL/GenBank/DDBJ whole genome shotgun (WGS) entry which is preliminary data.</text>
</comment>
<evidence type="ECO:0000256" key="1">
    <source>
        <dbReference type="SAM" id="SignalP"/>
    </source>
</evidence>
<evidence type="ECO:0000313" key="2">
    <source>
        <dbReference type="EMBL" id="GLC26555.1"/>
    </source>
</evidence>
<dbReference type="Proteomes" id="UP001161325">
    <property type="component" value="Unassembled WGS sequence"/>
</dbReference>
<dbReference type="EMBL" id="BRXS01000004">
    <property type="protein sequence ID" value="GLC26555.1"/>
    <property type="molecule type" value="Genomic_DNA"/>
</dbReference>
<protein>
    <recommendedName>
        <fullName evidence="4">Lipoprotein</fullName>
    </recommendedName>
</protein>
<evidence type="ECO:0000313" key="3">
    <source>
        <dbReference type="Proteomes" id="UP001161325"/>
    </source>
</evidence>
<keyword evidence="3" id="KW-1185">Reference proteome</keyword>
<dbReference type="RefSeq" id="WP_284351005.1">
    <property type="nucleotide sequence ID" value="NZ_BRXS01000004.1"/>
</dbReference>
<name>A0AA37Q4Q6_9BACT</name>
<dbReference type="PROSITE" id="PS51257">
    <property type="entry name" value="PROKAR_LIPOPROTEIN"/>
    <property type="match status" value="1"/>
</dbReference>
<feature type="signal peptide" evidence="1">
    <location>
        <begin position="1"/>
        <end position="16"/>
    </location>
</feature>
<proteinExistence type="predicted"/>
<feature type="chain" id="PRO_5041376115" description="Lipoprotein" evidence="1">
    <location>
        <begin position="17"/>
        <end position="176"/>
    </location>
</feature>